<reference evidence="2" key="1">
    <citation type="journal article" date="2019" name="Int. J. Syst. Evol. Microbiol.">
        <title>The Global Catalogue of Microorganisms (GCM) 10K type strain sequencing project: providing services to taxonomists for standard genome sequencing and annotation.</title>
        <authorList>
            <consortium name="The Broad Institute Genomics Platform"/>
            <consortium name="The Broad Institute Genome Sequencing Center for Infectious Disease"/>
            <person name="Wu L."/>
            <person name="Ma J."/>
        </authorList>
    </citation>
    <scope>NUCLEOTIDE SEQUENCE [LARGE SCALE GENOMIC DNA]</scope>
    <source>
        <strain evidence="2">CCUG 55608</strain>
    </source>
</reference>
<gene>
    <name evidence="1" type="ORF">ACFQ4C_12140</name>
</gene>
<proteinExistence type="predicted"/>
<keyword evidence="2" id="KW-1185">Reference proteome</keyword>
<accession>A0ABW3Q7J0</accession>
<name>A0ABW3Q7J0_9BACT</name>
<comment type="caution">
    <text evidence="1">The sequence shown here is derived from an EMBL/GenBank/DDBJ whole genome shotgun (WGS) entry which is preliminary data.</text>
</comment>
<protein>
    <submittedName>
        <fullName evidence="1">Uncharacterized protein</fullName>
    </submittedName>
</protein>
<evidence type="ECO:0000313" key="2">
    <source>
        <dbReference type="Proteomes" id="UP001597116"/>
    </source>
</evidence>
<dbReference type="Proteomes" id="UP001597116">
    <property type="component" value="Unassembled WGS sequence"/>
</dbReference>
<dbReference type="EMBL" id="JBHTLP010000008">
    <property type="protein sequence ID" value="MFD1141867.1"/>
    <property type="molecule type" value="Genomic_DNA"/>
</dbReference>
<sequence>MANLSDWTVVWVDSASPKQDKRAHPMIGRVFFVDKDFASRLQVGDYLIIGNSQLLPKWFKAIDGDAIEDISGLVVKITYRIFTDKLELRSVFIEPPKN</sequence>
<dbReference type="RefSeq" id="WP_265992370.1">
    <property type="nucleotide sequence ID" value="NZ_CP110973.1"/>
</dbReference>
<evidence type="ECO:0000313" key="1">
    <source>
        <dbReference type="EMBL" id="MFD1141867.1"/>
    </source>
</evidence>
<organism evidence="1 2">
    <name type="scientific">Larkinella insperata</name>
    <dbReference type="NCBI Taxonomy" id="332158"/>
    <lineage>
        <taxon>Bacteria</taxon>
        <taxon>Pseudomonadati</taxon>
        <taxon>Bacteroidota</taxon>
        <taxon>Cytophagia</taxon>
        <taxon>Cytophagales</taxon>
        <taxon>Spirosomataceae</taxon>
        <taxon>Larkinella</taxon>
    </lineage>
</organism>